<sequence>RTNYRIEKIRYYHIVLFRLSSRVRDKWTRTTDIRYKDPTIGKPGMAKIFPPSDSLILRMLVLRMSDCPSPTLTAQPESG</sequence>
<comment type="caution">
    <text evidence="1">The sequence shown here is derived from an EMBL/GenBank/DDBJ whole genome shotgun (WGS) entry which is preliminary data.</text>
</comment>
<protein>
    <submittedName>
        <fullName evidence="1">Uncharacterized protein</fullName>
    </submittedName>
</protein>
<organism evidence="1 2">
    <name type="scientific">Gossypium gossypioides</name>
    <name type="common">Mexican cotton</name>
    <name type="synonym">Selera gossypioides</name>
    <dbReference type="NCBI Taxonomy" id="34282"/>
    <lineage>
        <taxon>Eukaryota</taxon>
        <taxon>Viridiplantae</taxon>
        <taxon>Streptophyta</taxon>
        <taxon>Embryophyta</taxon>
        <taxon>Tracheophyta</taxon>
        <taxon>Spermatophyta</taxon>
        <taxon>Magnoliopsida</taxon>
        <taxon>eudicotyledons</taxon>
        <taxon>Gunneridae</taxon>
        <taxon>Pentapetalae</taxon>
        <taxon>rosids</taxon>
        <taxon>malvids</taxon>
        <taxon>Malvales</taxon>
        <taxon>Malvaceae</taxon>
        <taxon>Malvoideae</taxon>
        <taxon>Gossypium</taxon>
    </lineage>
</organism>
<evidence type="ECO:0000313" key="1">
    <source>
        <dbReference type="EMBL" id="MBA0738696.1"/>
    </source>
</evidence>
<feature type="non-terminal residue" evidence="1">
    <location>
        <position position="1"/>
    </location>
</feature>
<proteinExistence type="predicted"/>
<name>A0A7J9BR98_GOSGO</name>
<dbReference type="Proteomes" id="UP000593579">
    <property type="component" value="Unassembled WGS sequence"/>
</dbReference>
<dbReference type="AlphaFoldDB" id="A0A7J9BR98"/>
<accession>A0A7J9BR98</accession>
<evidence type="ECO:0000313" key="2">
    <source>
        <dbReference type="Proteomes" id="UP000593579"/>
    </source>
</evidence>
<dbReference type="OrthoDB" id="999211at2759"/>
<dbReference type="EMBL" id="JABEZY010000005">
    <property type="protein sequence ID" value="MBA0738696.1"/>
    <property type="molecule type" value="Genomic_DNA"/>
</dbReference>
<gene>
    <name evidence="1" type="ORF">Gogos_012023</name>
</gene>
<keyword evidence="2" id="KW-1185">Reference proteome</keyword>
<reference evidence="1 2" key="1">
    <citation type="journal article" date="2019" name="Genome Biol. Evol.">
        <title>Insights into the evolution of the New World diploid cottons (Gossypium, subgenus Houzingenia) based on genome sequencing.</title>
        <authorList>
            <person name="Grover C.E."/>
            <person name="Arick M.A. 2nd"/>
            <person name="Thrash A."/>
            <person name="Conover J.L."/>
            <person name="Sanders W.S."/>
            <person name="Peterson D.G."/>
            <person name="Frelichowski J.E."/>
            <person name="Scheffler J.A."/>
            <person name="Scheffler B.E."/>
            <person name="Wendel J.F."/>
        </authorList>
    </citation>
    <scope>NUCLEOTIDE SEQUENCE [LARGE SCALE GENOMIC DNA]</scope>
    <source>
        <strain evidence="1">5</strain>
        <tissue evidence="1">Leaf</tissue>
    </source>
</reference>